<dbReference type="Gene3D" id="3.90.700.10">
    <property type="entry name" value="Succinate dehydrogenase/fumarate reductase flavoprotein, catalytic domain"/>
    <property type="match status" value="1"/>
</dbReference>
<dbReference type="AlphaFoldDB" id="A0A161WHV2"/>
<dbReference type="InterPro" id="IPR003953">
    <property type="entry name" value="FAD-dep_OxRdtase_2_FAD-bd"/>
</dbReference>
<evidence type="ECO:0000256" key="2">
    <source>
        <dbReference type="ARBA" id="ARBA00022630"/>
    </source>
</evidence>
<comment type="cofactor">
    <cofactor evidence="1">
        <name>FAD</name>
        <dbReference type="ChEBI" id="CHEBI:57692"/>
    </cofactor>
</comment>
<protein>
    <submittedName>
        <fullName evidence="6">3-oxosteroid 1-dehydrogenase (Flavocytochrome c)</fullName>
    </submittedName>
</protein>
<keyword evidence="2" id="KW-0285">Flavoprotein</keyword>
<dbReference type="Pfam" id="PF00890">
    <property type="entry name" value="FAD_binding_2"/>
    <property type="match status" value="1"/>
</dbReference>
<dbReference type="Proteomes" id="UP000076552">
    <property type="component" value="Unassembled WGS sequence"/>
</dbReference>
<dbReference type="EMBL" id="LFIV01000088">
    <property type="protein sequence ID" value="KZL70516.1"/>
    <property type="molecule type" value="Genomic_DNA"/>
</dbReference>
<dbReference type="InterPro" id="IPR027477">
    <property type="entry name" value="Succ_DH/fumarate_Rdtase_cat_sf"/>
</dbReference>
<dbReference type="Gene3D" id="3.50.50.60">
    <property type="entry name" value="FAD/NAD(P)-binding domain"/>
    <property type="match status" value="2"/>
</dbReference>
<accession>A0A161WHV2</accession>
<dbReference type="SUPFAM" id="SSF56425">
    <property type="entry name" value="Succinate dehydrogenase/fumarate reductase flavoprotein, catalytic domain"/>
    <property type="match status" value="1"/>
</dbReference>
<dbReference type="PANTHER" id="PTHR43400:SF10">
    <property type="entry name" value="3-OXOSTEROID 1-DEHYDROGENASE"/>
    <property type="match status" value="1"/>
</dbReference>
<dbReference type="InterPro" id="IPR036188">
    <property type="entry name" value="FAD/NAD-bd_sf"/>
</dbReference>
<gene>
    <name evidence="6" type="ORF">CT0861_09548</name>
</gene>
<dbReference type="SUPFAM" id="SSF51905">
    <property type="entry name" value="FAD/NAD(P)-binding domain"/>
    <property type="match status" value="1"/>
</dbReference>
<evidence type="ECO:0000256" key="1">
    <source>
        <dbReference type="ARBA" id="ARBA00001974"/>
    </source>
</evidence>
<evidence type="ECO:0000256" key="4">
    <source>
        <dbReference type="ARBA" id="ARBA00023002"/>
    </source>
</evidence>
<feature type="domain" description="FAD-dependent oxidoreductase 2 FAD-binding" evidence="5">
    <location>
        <begin position="19"/>
        <end position="332"/>
    </location>
</feature>
<reference evidence="6 7" key="1">
    <citation type="submission" date="2015-06" db="EMBL/GenBank/DDBJ databases">
        <title>Survival trade-offs in plant roots during colonization by closely related pathogenic and mutualistic fungi.</title>
        <authorList>
            <person name="Hacquard S."/>
            <person name="Kracher B."/>
            <person name="Hiruma K."/>
            <person name="Weinman A."/>
            <person name="Muench P."/>
            <person name="Garrido Oter R."/>
            <person name="Ver Loren van Themaat E."/>
            <person name="Dallerey J.-F."/>
            <person name="Damm U."/>
            <person name="Henrissat B."/>
            <person name="Lespinet O."/>
            <person name="Thon M."/>
            <person name="Kemen E."/>
            <person name="McHardy A.C."/>
            <person name="Schulze-Lefert P."/>
            <person name="O'Connell R.J."/>
        </authorList>
    </citation>
    <scope>NUCLEOTIDE SEQUENCE [LARGE SCALE GENOMIC DNA]</scope>
    <source>
        <strain evidence="6 7">0861</strain>
    </source>
</reference>
<evidence type="ECO:0000259" key="5">
    <source>
        <dbReference type="Pfam" id="PF00890"/>
    </source>
</evidence>
<dbReference type="GO" id="GO:0016491">
    <property type="term" value="F:oxidoreductase activity"/>
    <property type="evidence" value="ECO:0007669"/>
    <property type="project" value="UniProtKB-KW"/>
</dbReference>
<evidence type="ECO:0000313" key="6">
    <source>
        <dbReference type="EMBL" id="KZL70516.1"/>
    </source>
</evidence>
<organism evidence="6 7">
    <name type="scientific">Colletotrichum tofieldiae</name>
    <dbReference type="NCBI Taxonomy" id="708197"/>
    <lineage>
        <taxon>Eukaryota</taxon>
        <taxon>Fungi</taxon>
        <taxon>Dikarya</taxon>
        <taxon>Ascomycota</taxon>
        <taxon>Pezizomycotina</taxon>
        <taxon>Sordariomycetes</taxon>
        <taxon>Hypocreomycetidae</taxon>
        <taxon>Glomerellales</taxon>
        <taxon>Glomerellaceae</taxon>
        <taxon>Colletotrichum</taxon>
        <taxon>Colletotrichum spaethianum species complex</taxon>
    </lineage>
</organism>
<comment type="caution">
    <text evidence="6">The sequence shown here is derived from an EMBL/GenBank/DDBJ whole genome shotgun (WGS) entry which is preliminary data.</text>
</comment>
<dbReference type="STRING" id="708197.A0A161WHV2"/>
<proteinExistence type="predicted"/>
<dbReference type="PANTHER" id="PTHR43400">
    <property type="entry name" value="FUMARATE REDUCTASE"/>
    <property type="match status" value="1"/>
</dbReference>
<evidence type="ECO:0000313" key="7">
    <source>
        <dbReference type="Proteomes" id="UP000076552"/>
    </source>
</evidence>
<sequence>MGSSLIAQLLGICLRKWGAGVQIRLNTKLKDLIVEGGAVRGAVVKSAGAERFKVYAPHGVLLAAGGFARREDLRREHLPHIGAEWTLTQPDGDTGDALEAACRVGAATSLMGEAWWIPTIIDPGSGKLATALFELCKPHCIVVNQQGSRIFSEADPYGDVGRALYRQCGGDNAAVWLILDRNYRKRYTLGSLGPRVEPVDALANGHIFKAADLASLAAQIGVESAGLLRTAEAWNQMCDGGVDREFGKGQSKYHLFVGDRSAKRPNMGPLNKPPYYAVQVTPGDAGTKGGLLTDEHGRVVNERGDAVAGLYAAGNSSASVMGSTSLGAGVTLGPAMTFARLSVLHMFEGWKAGGV</sequence>
<dbReference type="GO" id="GO:0008202">
    <property type="term" value="P:steroid metabolic process"/>
    <property type="evidence" value="ECO:0007669"/>
    <property type="project" value="UniProtKB-ARBA"/>
</dbReference>
<keyword evidence="7" id="KW-1185">Reference proteome</keyword>
<keyword evidence="4" id="KW-0560">Oxidoreductase</keyword>
<name>A0A161WHV2_9PEZI</name>
<keyword evidence="3" id="KW-0274">FAD</keyword>
<dbReference type="InterPro" id="IPR050315">
    <property type="entry name" value="FAD-oxidoreductase_2"/>
</dbReference>
<evidence type="ECO:0000256" key="3">
    <source>
        <dbReference type="ARBA" id="ARBA00022827"/>
    </source>
</evidence>